<protein>
    <submittedName>
        <fullName evidence="1">Uncharacterized protein</fullName>
    </submittedName>
</protein>
<evidence type="ECO:0000313" key="1">
    <source>
        <dbReference type="EMBL" id="KAG6379023.1"/>
    </source>
</evidence>
<name>A0A8I3AD32_9AGAM</name>
<proteinExistence type="predicted"/>
<accession>A0A8I3AD32</accession>
<dbReference type="Proteomes" id="UP000683000">
    <property type="component" value="Unassembled WGS sequence"/>
</dbReference>
<keyword evidence="2" id="KW-1185">Reference proteome</keyword>
<reference evidence="1" key="1">
    <citation type="submission" date="2021-03" db="EMBL/GenBank/DDBJ databases">
        <title>Evolutionary innovations through gain and loss of genes in the ectomycorrhizal Boletales.</title>
        <authorList>
            <person name="Wu G."/>
            <person name="Miyauchi S."/>
            <person name="Morin E."/>
            <person name="Yang Z.-L."/>
            <person name="Xu J."/>
            <person name="Martin F.M."/>
        </authorList>
    </citation>
    <scope>NUCLEOTIDE SEQUENCE</scope>
    <source>
        <strain evidence="1">BR01</strain>
    </source>
</reference>
<gene>
    <name evidence="1" type="ORF">JVT61DRAFT_11446</name>
</gene>
<dbReference type="AlphaFoldDB" id="A0A8I3AD32"/>
<evidence type="ECO:0000313" key="2">
    <source>
        <dbReference type="Proteomes" id="UP000683000"/>
    </source>
</evidence>
<sequence>MSTSPGLKDRRSGAQLDPNTFHISTHWKQMACITQLSEGALQGQGLSVDIPGIPGGASVLYILHSGMQPSLPVVGHFAYKSSTTSFKLYYPSGYRNLTVADVEAGIHHPEGLPSILDFTGGGIPFWCPLLDFQERLTCNFMTIQSLLTHFQNTFDPQEFNVHVLPTAISAALEELNKTDNSDALRMDASCPAFQPPESLEELGVHKLRTLTLKE</sequence>
<comment type="caution">
    <text evidence="1">The sequence shown here is derived from an EMBL/GenBank/DDBJ whole genome shotgun (WGS) entry which is preliminary data.</text>
</comment>
<organism evidence="1 2">
    <name type="scientific">Boletus reticuloceps</name>
    <dbReference type="NCBI Taxonomy" id="495285"/>
    <lineage>
        <taxon>Eukaryota</taxon>
        <taxon>Fungi</taxon>
        <taxon>Dikarya</taxon>
        <taxon>Basidiomycota</taxon>
        <taxon>Agaricomycotina</taxon>
        <taxon>Agaricomycetes</taxon>
        <taxon>Agaricomycetidae</taxon>
        <taxon>Boletales</taxon>
        <taxon>Boletineae</taxon>
        <taxon>Boletaceae</taxon>
        <taxon>Boletoideae</taxon>
        <taxon>Boletus</taxon>
    </lineage>
</organism>
<dbReference type="EMBL" id="JAGFBS010000005">
    <property type="protein sequence ID" value="KAG6379023.1"/>
    <property type="molecule type" value="Genomic_DNA"/>
</dbReference>